<dbReference type="EMBL" id="JBAPLU010000010">
    <property type="protein sequence ID" value="MEI4272343.1"/>
    <property type="molecule type" value="Genomic_DNA"/>
</dbReference>
<evidence type="ECO:0000256" key="5">
    <source>
        <dbReference type="NCBIfam" id="TIGR02228"/>
    </source>
</evidence>
<sequence>MRHRVVLAVQLTTLAALVVGHLLGVRVVPVLTASMDPWAAAGSLVVTVPVDGADVVHGDVVAFRPPAPWEVPGGRPILHRVDGLAVVDGVPTMTTRGDANPTADPWRVSLAGARLGRAVTVVPFLGRAFEGGPGPVVAVLAGGVVVAAGLRRMGAGRAGADGAPACPDCAPVPA</sequence>
<dbReference type="CDD" id="cd06462">
    <property type="entry name" value="Peptidase_S24_S26"/>
    <property type="match status" value="1"/>
</dbReference>
<organism evidence="6 7">
    <name type="scientific">Klenkia sesuvii</name>
    <dbReference type="NCBI Taxonomy" id="3103137"/>
    <lineage>
        <taxon>Bacteria</taxon>
        <taxon>Bacillati</taxon>
        <taxon>Actinomycetota</taxon>
        <taxon>Actinomycetes</taxon>
        <taxon>Geodermatophilales</taxon>
        <taxon>Geodermatophilaceae</taxon>
        <taxon>Klenkia</taxon>
    </lineage>
</organism>
<evidence type="ECO:0000313" key="7">
    <source>
        <dbReference type="Proteomes" id="UP001361570"/>
    </source>
</evidence>
<keyword evidence="4" id="KW-0472">Membrane</keyword>
<keyword evidence="3" id="KW-1133">Transmembrane helix</keyword>
<dbReference type="Proteomes" id="UP001361570">
    <property type="component" value="Unassembled WGS sequence"/>
</dbReference>
<keyword evidence="6" id="KW-0378">Hydrolase</keyword>
<comment type="subcellular location">
    <subcellularLocation>
        <location evidence="1">Membrane</location>
    </subcellularLocation>
</comment>
<keyword evidence="7" id="KW-1185">Reference proteome</keyword>
<evidence type="ECO:0000256" key="2">
    <source>
        <dbReference type="ARBA" id="ARBA00022692"/>
    </source>
</evidence>
<gene>
    <name evidence="6" type="ORF">TEK04_11480</name>
</gene>
<comment type="caution">
    <text evidence="6">The sequence shown here is derived from an EMBL/GenBank/DDBJ whole genome shotgun (WGS) entry which is preliminary data.</text>
</comment>
<dbReference type="GO" id="GO:0009003">
    <property type="term" value="F:signal peptidase activity"/>
    <property type="evidence" value="ECO:0007669"/>
    <property type="project" value="UniProtKB-EC"/>
</dbReference>
<proteinExistence type="predicted"/>
<keyword evidence="2" id="KW-0812">Transmembrane</keyword>
<name>A0ABU8DWV5_9ACTN</name>
<reference evidence="6 7" key="1">
    <citation type="submission" date="2024-03" db="EMBL/GenBank/DDBJ databases">
        <title>Draft genome sequence of Klenkia sp. LSe6-5.</title>
        <authorList>
            <person name="Duangmal K."/>
            <person name="Chantavorakit T."/>
        </authorList>
    </citation>
    <scope>NUCLEOTIDE SEQUENCE [LARGE SCALE GENOMIC DNA]</scope>
    <source>
        <strain evidence="6 7">LSe6-5</strain>
    </source>
</reference>
<protein>
    <recommendedName>
        <fullName evidence="5">Signal peptidase I</fullName>
        <ecNumber evidence="5">3.4.21.89</ecNumber>
    </recommendedName>
</protein>
<accession>A0ABU8DWV5</accession>
<dbReference type="EC" id="3.4.21.89" evidence="5"/>
<evidence type="ECO:0000313" key="6">
    <source>
        <dbReference type="EMBL" id="MEI4272343.1"/>
    </source>
</evidence>
<dbReference type="SUPFAM" id="SSF51306">
    <property type="entry name" value="LexA/Signal peptidase"/>
    <property type="match status" value="1"/>
</dbReference>
<evidence type="ECO:0000256" key="3">
    <source>
        <dbReference type="ARBA" id="ARBA00022989"/>
    </source>
</evidence>
<evidence type="ECO:0000256" key="1">
    <source>
        <dbReference type="ARBA" id="ARBA00004370"/>
    </source>
</evidence>
<dbReference type="RefSeq" id="WP_336404481.1">
    <property type="nucleotide sequence ID" value="NZ_JBAPLU010000010.1"/>
</dbReference>
<dbReference type="InterPro" id="IPR001733">
    <property type="entry name" value="Peptidase_S26B"/>
</dbReference>
<dbReference type="InterPro" id="IPR036286">
    <property type="entry name" value="LexA/Signal_pep-like_sf"/>
</dbReference>
<evidence type="ECO:0000256" key="4">
    <source>
        <dbReference type="ARBA" id="ARBA00023136"/>
    </source>
</evidence>
<dbReference type="NCBIfam" id="TIGR02228">
    <property type="entry name" value="sigpep_I_arch"/>
    <property type="match status" value="1"/>
</dbReference>